<comment type="catalytic activity">
    <reaction evidence="5">
        <text>glucuronate acceptor + UDP-alpha-D-glucuronate = acceptor beta-D-glucuronoside + UDP + H(+)</text>
        <dbReference type="Rhea" id="RHEA:21032"/>
        <dbReference type="ChEBI" id="CHEBI:15378"/>
        <dbReference type="ChEBI" id="CHEBI:58052"/>
        <dbReference type="ChEBI" id="CHEBI:58223"/>
        <dbReference type="ChEBI" id="CHEBI:132367"/>
        <dbReference type="ChEBI" id="CHEBI:132368"/>
        <dbReference type="EC" id="2.4.1.17"/>
    </reaction>
</comment>
<accession>A0A1I7SET1</accession>
<dbReference type="AlphaFoldDB" id="A0A1I7SET1"/>
<dbReference type="InterPro" id="IPR002213">
    <property type="entry name" value="UDP_glucos_trans"/>
</dbReference>
<evidence type="ECO:0000256" key="3">
    <source>
        <dbReference type="ARBA" id="ARBA00022676"/>
    </source>
</evidence>
<organism evidence="8 9">
    <name type="scientific">Bursaphelenchus xylophilus</name>
    <name type="common">Pinewood nematode worm</name>
    <name type="synonym">Aphelenchoides xylophilus</name>
    <dbReference type="NCBI Taxonomy" id="6326"/>
    <lineage>
        <taxon>Eukaryota</taxon>
        <taxon>Metazoa</taxon>
        <taxon>Ecdysozoa</taxon>
        <taxon>Nematoda</taxon>
        <taxon>Chromadorea</taxon>
        <taxon>Rhabditida</taxon>
        <taxon>Tylenchina</taxon>
        <taxon>Tylenchomorpha</taxon>
        <taxon>Aphelenchoidea</taxon>
        <taxon>Aphelenchoididae</taxon>
        <taxon>Bursaphelenchus</taxon>
    </lineage>
</organism>
<evidence type="ECO:0000313" key="9">
    <source>
        <dbReference type="WBParaSite" id="BXY_1154100.1"/>
    </source>
</evidence>
<evidence type="ECO:0000256" key="5">
    <source>
        <dbReference type="ARBA" id="ARBA00047475"/>
    </source>
</evidence>
<dbReference type="InterPro" id="IPR035595">
    <property type="entry name" value="UDP_glycos_trans_CS"/>
</dbReference>
<reference evidence="9" key="1">
    <citation type="submission" date="2016-11" db="UniProtKB">
        <authorList>
            <consortium name="WormBaseParasite"/>
        </authorList>
    </citation>
    <scope>IDENTIFICATION</scope>
</reference>
<comment type="similarity">
    <text evidence="1 6">Belongs to the UDP-glycosyltransferase family.</text>
</comment>
<protein>
    <recommendedName>
        <fullName evidence="2">glucuronosyltransferase</fullName>
        <ecNumber evidence="2">2.4.1.17</ecNumber>
    </recommendedName>
</protein>
<evidence type="ECO:0000256" key="4">
    <source>
        <dbReference type="ARBA" id="ARBA00022679"/>
    </source>
</evidence>
<dbReference type="PANTHER" id="PTHR48043">
    <property type="entry name" value="EG:EG0003.4 PROTEIN-RELATED"/>
    <property type="match status" value="1"/>
</dbReference>
<evidence type="ECO:0000256" key="2">
    <source>
        <dbReference type="ARBA" id="ARBA00012544"/>
    </source>
</evidence>
<keyword evidence="7" id="KW-0472">Membrane</keyword>
<feature type="transmembrane region" description="Helical" evidence="7">
    <location>
        <begin position="513"/>
        <end position="540"/>
    </location>
</feature>
<dbReference type="Proteomes" id="UP000095284">
    <property type="component" value="Unplaced"/>
</dbReference>
<evidence type="ECO:0000256" key="1">
    <source>
        <dbReference type="ARBA" id="ARBA00009995"/>
    </source>
</evidence>
<evidence type="ECO:0000313" key="8">
    <source>
        <dbReference type="Proteomes" id="UP000095284"/>
    </source>
</evidence>
<dbReference type="EC" id="2.4.1.17" evidence="2"/>
<dbReference type="PANTHER" id="PTHR48043:SF145">
    <property type="entry name" value="FI06409P-RELATED"/>
    <property type="match status" value="1"/>
</dbReference>
<keyword evidence="3 6" id="KW-0328">Glycosyltransferase</keyword>
<dbReference type="GO" id="GO:0015020">
    <property type="term" value="F:glucuronosyltransferase activity"/>
    <property type="evidence" value="ECO:0007669"/>
    <property type="project" value="UniProtKB-EC"/>
</dbReference>
<sequence>MEDSAFSWKTVVFLSCHQKVEAKSPDFCYRAGFLASPGSGPAPVKVGPALGTYGKTLRILRPGPEDFQALPALAMSGGGQEFEDFVLYKTNNFTHFDYKGELKNVTNIEPKELEEMSEKMASMTLFSDPFQRVSKLFTNQDIQNYIWIMQTYCYNLATDGKIKELMRTMKYDGMFSEVLDICAIGLSYVTKLRPLFITSPIPMSEAISYTLGIPYNPNVYPVQNDASPDGFHMTMLGRLQNWKYFIMSVFLQGRVFGDAAFYEKIPVQVPPPNKLMQRSALFIQNTNEYVELPKVSSAKVVQVGGIGISAPKNLSKDIQQIVDGAGKGVVYFSFGSLADSSMMPERVRQAFLGAFHRLPDYQFIWKFNEKLKEAGRNVHTVDWVDQVSLLNHPKMKAFITHCGLNGVNEAAFAGVPMVAVPLFGDQTYNTAVIKHAGIGVNLDKLKITEETVYNALITVLHSETIQRNSDNLAKLLQNLPESPKIRLINAVERATEFPEVYEKLTLPMAGMSVITYFGLDLLFGLSSIFAVIILVGIIVIRKLCRRLKKVVRNEKNKCE</sequence>
<dbReference type="CDD" id="cd03784">
    <property type="entry name" value="GT1_Gtf-like"/>
    <property type="match status" value="1"/>
</dbReference>
<dbReference type="FunFam" id="3.40.50.2000:FF:000021">
    <property type="entry name" value="UDP-glucuronosyltransferase"/>
    <property type="match status" value="1"/>
</dbReference>
<keyword evidence="7" id="KW-0812">Transmembrane</keyword>
<proteinExistence type="inferred from homology"/>
<dbReference type="PROSITE" id="PS00375">
    <property type="entry name" value="UDPGT"/>
    <property type="match status" value="1"/>
</dbReference>
<evidence type="ECO:0000256" key="7">
    <source>
        <dbReference type="SAM" id="Phobius"/>
    </source>
</evidence>
<name>A0A1I7SET1_BURXY</name>
<keyword evidence="4 6" id="KW-0808">Transferase</keyword>
<keyword evidence="7" id="KW-1133">Transmembrane helix</keyword>
<dbReference type="Gene3D" id="3.40.50.2000">
    <property type="entry name" value="Glycogen Phosphorylase B"/>
    <property type="match status" value="1"/>
</dbReference>
<evidence type="ECO:0000256" key="6">
    <source>
        <dbReference type="RuleBase" id="RU003718"/>
    </source>
</evidence>
<dbReference type="SUPFAM" id="SSF53756">
    <property type="entry name" value="UDP-Glycosyltransferase/glycogen phosphorylase"/>
    <property type="match status" value="1"/>
</dbReference>
<dbReference type="eggNOG" id="KOG1192">
    <property type="taxonomic scope" value="Eukaryota"/>
</dbReference>
<dbReference type="InterPro" id="IPR050271">
    <property type="entry name" value="UDP-glycosyltransferase"/>
</dbReference>
<dbReference type="WBParaSite" id="BXY_1154100.1">
    <property type="protein sequence ID" value="BXY_1154100.1"/>
    <property type="gene ID" value="BXY_1154100"/>
</dbReference>
<dbReference type="Pfam" id="PF00201">
    <property type="entry name" value="UDPGT"/>
    <property type="match status" value="1"/>
</dbReference>